<gene>
    <name evidence="6" type="ORF">CKO31_00465</name>
</gene>
<evidence type="ECO:0000256" key="3">
    <source>
        <dbReference type="ARBA" id="ARBA00022777"/>
    </source>
</evidence>
<dbReference type="PIRSF" id="PIRSF000538">
    <property type="entry name" value="GlpK"/>
    <property type="match status" value="1"/>
</dbReference>
<dbReference type="InterPro" id="IPR000577">
    <property type="entry name" value="Carb_kinase_FGGY"/>
</dbReference>
<dbReference type="Pfam" id="PF02782">
    <property type="entry name" value="FGGY_C"/>
    <property type="match status" value="1"/>
</dbReference>
<dbReference type="CDD" id="cd07783">
    <property type="entry name" value="ASKHA_NBD_FGGY_SePSK_AtXK1-like"/>
    <property type="match status" value="1"/>
</dbReference>
<evidence type="ECO:0000313" key="7">
    <source>
        <dbReference type="Proteomes" id="UP000748752"/>
    </source>
</evidence>
<feature type="domain" description="Carbohydrate kinase FGGY N-terminal" evidence="4">
    <location>
        <begin position="11"/>
        <end position="113"/>
    </location>
</feature>
<dbReference type="EMBL" id="NRRV01000001">
    <property type="protein sequence ID" value="MBK1629227.1"/>
    <property type="molecule type" value="Genomic_DNA"/>
</dbReference>
<dbReference type="Pfam" id="PF00370">
    <property type="entry name" value="FGGY_N"/>
    <property type="match status" value="1"/>
</dbReference>
<accession>A0ABS1CBB8</accession>
<dbReference type="PANTHER" id="PTHR10196">
    <property type="entry name" value="SUGAR KINASE"/>
    <property type="match status" value="1"/>
</dbReference>
<dbReference type="PANTHER" id="PTHR10196:SF80">
    <property type="entry name" value="D-RIBULOSE KINASE"/>
    <property type="match status" value="1"/>
</dbReference>
<keyword evidence="7" id="KW-1185">Reference proteome</keyword>
<keyword evidence="3 6" id="KW-0418">Kinase</keyword>
<keyword evidence="2" id="KW-0808">Transferase</keyword>
<dbReference type="RefSeq" id="WP_200232931.1">
    <property type="nucleotide sequence ID" value="NZ_NRRV01000001.1"/>
</dbReference>
<feature type="domain" description="Carbohydrate kinase FGGY C-terminal" evidence="5">
    <location>
        <begin position="255"/>
        <end position="431"/>
    </location>
</feature>
<dbReference type="InterPro" id="IPR018484">
    <property type="entry name" value="FGGY_N"/>
</dbReference>
<comment type="caution">
    <text evidence="6">The sequence shown here is derived from an EMBL/GenBank/DDBJ whole genome shotgun (WGS) entry which is preliminary data.</text>
</comment>
<reference evidence="6 7" key="1">
    <citation type="journal article" date="2020" name="Microorganisms">
        <title>Osmotic Adaptation and Compatible Solute Biosynthesis of Phototrophic Bacteria as Revealed from Genome Analyses.</title>
        <authorList>
            <person name="Imhoff J.F."/>
            <person name="Rahn T."/>
            <person name="Kunzel S."/>
            <person name="Keller A."/>
            <person name="Neulinger S.C."/>
        </authorList>
    </citation>
    <scope>NUCLEOTIDE SEQUENCE [LARGE SCALE GENOMIC DNA]</scope>
    <source>
        <strain evidence="6 7">DSM 6210</strain>
    </source>
</reference>
<evidence type="ECO:0000256" key="2">
    <source>
        <dbReference type="ARBA" id="ARBA00022679"/>
    </source>
</evidence>
<dbReference type="GO" id="GO:0016301">
    <property type="term" value="F:kinase activity"/>
    <property type="evidence" value="ECO:0007669"/>
    <property type="project" value="UniProtKB-KW"/>
</dbReference>
<comment type="similarity">
    <text evidence="1">Belongs to the FGGY kinase family.</text>
</comment>
<dbReference type="InterPro" id="IPR018485">
    <property type="entry name" value="FGGY_C"/>
</dbReference>
<evidence type="ECO:0000259" key="5">
    <source>
        <dbReference type="Pfam" id="PF02782"/>
    </source>
</evidence>
<evidence type="ECO:0000259" key="4">
    <source>
        <dbReference type="Pfam" id="PF00370"/>
    </source>
</evidence>
<protein>
    <submittedName>
        <fullName evidence="6">Carbohydrate kinase</fullName>
    </submittedName>
</protein>
<name>A0ABS1CBB8_9GAMM</name>
<dbReference type="Proteomes" id="UP000748752">
    <property type="component" value="Unassembled WGS sequence"/>
</dbReference>
<dbReference type="SUPFAM" id="SSF53067">
    <property type="entry name" value="Actin-like ATPase domain"/>
    <property type="match status" value="2"/>
</dbReference>
<dbReference type="Gene3D" id="3.30.420.40">
    <property type="match status" value="2"/>
</dbReference>
<sequence>MTAGAGGPVGIGVDVGTSGVRAVALDTTGSRVATAAEPLPAADKTAAGDVRQDPALWWQALLRTLRRLAAAADLSGRPCALCLDGTSATVLLAHRDGRPLGPALMYNDRSAVRAAAGVADAAPVSSPARGVGASLAKALHLLAQANADPQDLCVLHQADWLTGCLLGRFGDSDWNNALKLGFDPAAQRWPSWLAGLGLPAQTLPQVHAPGLALGSIAPSAAKASGLPADTLVCAGTTDSTAAVLATGATEPGDAVTSLGSTLVLKIIAERPVTASDYGVYSHRLGNQWLVGGASNSGGAVLRAHFDDAALARLSARIDPDVPSGLDYYPLPGVGERFPVQDPSLAPRLRPRPPDDVQFLHGLLEGIARIERDGYHLLTRLGAPAPSRVLSIGGGAGNSTWTAMRRRLLGVDVVPAAEQEAAAGVARLALAAL</sequence>
<dbReference type="InterPro" id="IPR043129">
    <property type="entry name" value="ATPase_NBD"/>
</dbReference>
<evidence type="ECO:0000313" key="6">
    <source>
        <dbReference type="EMBL" id="MBK1629227.1"/>
    </source>
</evidence>
<organism evidence="6 7">
    <name type="scientific">Thiohalocapsa halophila</name>
    <dbReference type="NCBI Taxonomy" id="69359"/>
    <lineage>
        <taxon>Bacteria</taxon>
        <taxon>Pseudomonadati</taxon>
        <taxon>Pseudomonadota</taxon>
        <taxon>Gammaproteobacteria</taxon>
        <taxon>Chromatiales</taxon>
        <taxon>Chromatiaceae</taxon>
        <taxon>Thiohalocapsa</taxon>
    </lineage>
</organism>
<evidence type="ECO:0000256" key="1">
    <source>
        <dbReference type="ARBA" id="ARBA00009156"/>
    </source>
</evidence>
<proteinExistence type="inferred from homology"/>